<accession>A0ACB9EBC3</accession>
<reference evidence="1 2" key="2">
    <citation type="journal article" date="2022" name="Mol. Ecol. Resour.">
        <title>The genomes of chicory, endive, great burdock and yacon provide insights into Asteraceae paleo-polyploidization history and plant inulin production.</title>
        <authorList>
            <person name="Fan W."/>
            <person name="Wang S."/>
            <person name="Wang H."/>
            <person name="Wang A."/>
            <person name="Jiang F."/>
            <person name="Liu H."/>
            <person name="Zhao H."/>
            <person name="Xu D."/>
            <person name="Zhang Y."/>
        </authorList>
    </citation>
    <scope>NUCLEOTIDE SEQUENCE [LARGE SCALE GENOMIC DNA]</scope>
    <source>
        <strain evidence="2">cv. Yunnan</strain>
        <tissue evidence="1">Leaves</tissue>
    </source>
</reference>
<protein>
    <submittedName>
        <fullName evidence="1">Uncharacterized protein</fullName>
    </submittedName>
</protein>
<evidence type="ECO:0000313" key="2">
    <source>
        <dbReference type="Proteomes" id="UP001056120"/>
    </source>
</evidence>
<name>A0ACB9EBC3_9ASTR</name>
<gene>
    <name evidence="1" type="ORF">L1987_55910</name>
</gene>
<reference evidence="2" key="1">
    <citation type="journal article" date="2022" name="Mol. Ecol. Resour.">
        <title>The genomes of chicory, endive, great burdock and yacon provide insights into Asteraceae palaeo-polyploidization history and plant inulin production.</title>
        <authorList>
            <person name="Fan W."/>
            <person name="Wang S."/>
            <person name="Wang H."/>
            <person name="Wang A."/>
            <person name="Jiang F."/>
            <person name="Liu H."/>
            <person name="Zhao H."/>
            <person name="Xu D."/>
            <person name="Zhang Y."/>
        </authorList>
    </citation>
    <scope>NUCLEOTIDE SEQUENCE [LARGE SCALE GENOMIC DNA]</scope>
    <source>
        <strain evidence="2">cv. Yunnan</strain>
    </source>
</reference>
<sequence length="192" mass="21149">MPDPTLSNSAGNSINPSVPLDSKAQTSNPSGGDWQEEVYQQIRATKDLYLLNSRPIHGASGVVGDPTVESSDWRAQLQADLRPRIVNKHPPFSGYEGLQEVKKIAVRLEEKIYAAATSQSDYLRKLSLKMLTVKTRSQNPMSDPMLSNSTGNSINPSVDSTAQTGYPNGGDWQHEVYQKVLYIILHHNSLLS</sequence>
<evidence type="ECO:0000313" key="1">
    <source>
        <dbReference type="EMBL" id="KAI3756097.1"/>
    </source>
</evidence>
<comment type="caution">
    <text evidence="1">The sequence shown here is derived from an EMBL/GenBank/DDBJ whole genome shotgun (WGS) entry which is preliminary data.</text>
</comment>
<proteinExistence type="predicted"/>
<dbReference type="Proteomes" id="UP001056120">
    <property type="component" value="Linkage Group LG18"/>
</dbReference>
<organism evidence="1 2">
    <name type="scientific">Smallanthus sonchifolius</name>
    <dbReference type="NCBI Taxonomy" id="185202"/>
    <lineage>
        <taxon>Eukaryota</taxon>
        <taxon>Viridiplantae</taxon>
        <taxon>Streptophyta</taxon>
        <taxon>Embryophyta</taxon>
        <taxon>Tracheophyta</taxon>
        <taxon>Spermatophyta</taxon>
        <taxon>Magnoliopsida</taxon>
        <taxon>eudicotyledons</taxon>
        <taxon>Gunneridae</taxon>
        <taxon>Pentapetalae</taxon>
        <taxon>asterids</taxon>
        <taxon>campanulids</taxon>
        <taxon>Asterales</taxon>
        <taxon>Asteraceae</taxon>
        <taxon>Asteroideae</taxon>
        <taxon>Heliantheae alliance</taxon>
        <taxon>Millerieae</taxon>
        <taxon>Smallanthus</taxon>
    </lineage>
</organism>
<keyword evidence="2" id="KW-1185">Reference proteome</keyword>
<dbReference type="EMBL" id="CM042035">
    <property type="protein sequence ID" value="KAI3756097.1"/>
    <property type="molecule type" value="Genomic_DNA"/>
</dbReference>